<evidence type="ECO:0000313" key="2">
    <source>
        <dbReference type="EMBL" id="MCU7555404.1"/>
    </source>
</evidence>
<protein>
    <submittedName>
        <fullName evidence="2">Uncharacterized protein</fullName>
    </submittedName>
</protein>
<proteinExistence type="predicted"/>
<accession>A0ABT2VU69</accession>
<keyword evidence="1" id="KW-0812">Transmembrane</keyword>
<sequence>MKMVAGVGAISYSALVLSAPGAHGPNGEHLDVDPQVHQAQRPTFESFTESFELLGEVFVDRVKVYLHDFPTNTPVADASVELESGSLSAQAGFSDEQQHYVIRDETFVAKLNQPGEHEIVITILTEESGDLLASTLLTPEAASEAEQEAAHHHGVSWTMVVIALLCFAGGLVVGRLRWGKKQ</sequence>
<name>A0ABT2VU69_9ALTE</name>
<organism evidence="2 3">
    <name type="scientific">Alteromonas salexigens</name>
    <dbReference type="NCBI Taxonomy" id="2982530"/>
    <lineage>
        <taxon>Bacteria</taxon>
        <taxon>Pseudomonadati</taxon>
        <taxon>Pseudomonadota</taxon>
        <taxon>Gammaproteobacteria</taxon>
        <taxon>Alteromonadales</taxon>
        <taxon>Alteromonadaceae</taxon>
        <taxon>Alteromonas/Salinimonas group</taxon>
        <taxon>Alteromonas</taxon>
    </lineage>
</organism>
<dbReference type="EMBL" id="JAOTJC010000011">
    <property type="protein sequence ID" value="MCU7555404.1"/>
    <property type="molecule type" value="Genomic_DNA"/>
</dbReference>
<gene>
    <name evidence="2" type="ORF">OCL06_12480</name>
</gene>
<comment type="caution">
    <text evidence="2">The sequence shown here is derived from an EMBL/GenBank/DDBJ whole genome shotgun (WGS) entry which is preliminary data.</text>
</comment>
<evidence type="ECO:0000313" key="3">
    <source>
        <dbReference type="Proteomes" id="UP001209257"/>
    </source>
</evidence>
<evidence type="ECO:0000256" key="1">
    <source>
        <dbReference type="SAM" id="Phobius"/>
    </source>
</evidence>
<keyword evidence="1" id="KW-1133">Transmembrane helix</keyword>
<dbReference type="Proteomes" id="UP001209257">
    <property type="component" value="Unassembled WGS sequence"/>
</dbReference>
<keyword evidence="3" id="KW-1185">Reference proteome</keyword>
<feature type="transmembrane region" description="Helical" evidence="1">
    <location>
        <begin position="154"/>
        <end position="174"/>
    </location>
</feature>
<keyword evidence="1" id="KW-0472">Membrane</keyword>
<reference evidence="3" key="1">
    <citation type="submission" date="2023-07" db="EMBL/GenBank/DDBJ databases">
        <title>Study on multiphase classification of strain Alteromonas salexigens isolated from the Yellow Sea.</title>
        <authorList>
            <person name="Sun L."/>
        </authorList>
    </citation>
    <scope>NUCLEOTIDE SEQUENCE [LARGE SCALE GENOMIC DNA]</scope>
    <source>
        <strain evidence="3">ASW11-19</strain>
    </source>
</reference>
<dbReference type="RefSeq" id="WP_262995051.1">
    <property type="nucleotide sequence ID" value="NZ_JAOTJC010000011.1"/>
</dbReference>